<feature type="transmembrane region" description="Helical" evidence="6">
    <location>
        <begin position="138"/>
        <end position="159"/>
    </location>
</feature>
<keyword evidence="3 6" id="KW-1133">Transmembrane helix</keyword>
<dbReference type="InterPro" id="IPR011701">
    <property type="entry name" value="MFS"/>
</dbReference>
<sequence length="434" mass="44805">MANQSLGIALPALIADWGVARSAFAPVAALNLAGVAIGTVVGGMLGDRFGRRIGVILAILLFGIMTAAGAFVQNIEMLMAVRFLDGLGIGAAVPNGAALITEFTPLRRRSRGIAIGMVFIPIGGIIAGAAGASVLPHWGWRTLFLVAGSLPIMLALIFAKTLPESPRILARDPKRQGQLVALMGRMGISAPAGAQFAANAEDAHHARAPLSALFGRGRWRDTLLLWTGFFTCLLASYTIFSWVPTMLSSMDFSLTLASTGITAFHMGGVIGCLTCGLLIDRFGSRWSHIGMCGGGSIVAVLLAVTVQNADLQILTFALIMVEGFFVAGLHNSLYTLAANLYGPDARATGIGSASAFGRLGAVLSSYTGVHSLEMFGTTGFFVTVAITLGLCMISGGAIRRQVVGEARPIRPASGNGPAVPPGTGTTCSASGTAD</sequence>
<dbReference type="PANTHER" id="PTHR23508">
    <property type="entry name" value="CARBOXYLIC ACID TRANSPORTER PROTEIN HOMOLOG"/>
    <property type="match status" value="1"/>
</dbReference>
<feature type="transmembrane region" description="Helical" evidence="6">
    <location>
        <begin position="53"/>
        <end position="73"/>
    </location>
</feature>
<feature type="region of interest" description="Disordered" evidence="5">
    <location>
        <begin position="409"/>
        <end position="434"/>
    </location>
</feature>
<proteinExistence type="predicted"/>
<feature type="domain" description="Major facilitator superfamily (MFS) profile" evidence="7">
    <location>
        <begin position="1"/>
        <end position="403"/>
    </location>
</feature>
<dbReference type="Pfam" id="PF07690">
    <property type="entry name" value="MFS_1"/>
    <property type="match status" value="1"/>
</dbReference>
<evidence type="ECO:0000256" key="3">
    <source>
        <dbReference type="ARBA" id="ARBA00022989"/>
    </source>
</evidence>
<evidence type="ECO:0000256" key="5">
    <source>
        <dbReference type="SAM" id="MobiDB-lite"/>
    </source>
</evidence>
<organism evidence="8 9">
    <name type="scientific">Parasphingopyxis marina</name>
    <dbReference type="NCBI Taxonomy" id="2761622"/>
    <lineage>
        <taxon>Bacteria</taxon>
        <taxon>Pseudomonadati</taxon>
        <taxon>Pseudomonadota</taxon>
        <taxon>Alphaproteobacteria</taxon>
        <taxon>Sphingomonadales</taxon>
        <taxon>Sphingomonadaceae</taxon>
        <taxon>Parasphingopyxis</taxon>
    </lineage>
</organism>
<feature type="transmembrane region" description="Helical" evidence="6">
    <location>
        <begin position="286"/>
        <end position="307"/>
    </location>
</feature>
<feature type="transmembrane region" description="Helical" evidence="6">
    <location>
        <begin position="255"/>
        <end position="279"/>
    </location>
</feature>
<evidence type="ECO:0000256" key="1">
    <source>
        <dbReference type="ARBA" id="ARBA00004141"/>
    </source>
</evidence>
<gene>
    <name evidence="8" type="ORF">H6P80_14915</name>
</gene>
<dbReference type="AlphaFoldDB" id="A0A842I2F4"/>
<reference evidence="8 9" key="1">
    <citation type="submission" date="2020-08" db="EMBL/GenBank/DDBJ databases">
        <title>Draft genome sequence of Parasphingopyxis sp. GrpM-11.</title>
        <authorList>
            <person name="Oh J."/>
            <person name="Roh D.-H."/>
        </authorList>
    </citation>
    <scope>NUCLEOTIDE SEQUENCE [LARGE SCALE GENOMIC DNA]</scope>
    <source>
        <strain evidence="8 9">GrpM-11</strain>
    </source>
</reference>
<dbReference type="Gene3D" id="1.20.1250.20">
    <property type="entry name" value="MFS general substrate transporter like domains"/>
    <property type="match status" value="1"/>
</dbReference>
<dbReference type="PROSITE" id="PS00217">
    <property type="entry name" value="SUGAR_TRANSPORT_2"/>
    <property type="match status" value="1"/>
</dbReference>
<feature type="transmembrane region" description="Helical" evidence="6">
    <location>
        <begin position="23"/>
        <end position="46"/>
    </location>
</feature>
<feature type="transmembrane region" description="Helical" evidence="6">
    <location>
        <begin position="375"/>
        <end position="398"/>
    </location>
</feature>
<feature type="transmembrane region" description="Helical" evidence="6">
    <location>
        <begin position="313"/>
        <end position="337"/>
    </location>
</feature>
<dbReference type="GO" id="GO:0005886">
    <property type="term" value="C:plasma membrane"/>
    <property type="evidence" value="ECO:0007669"/>
    <property type="project" value="TreeGrafter"/>
</dbReference>
<feature type="transmembrane region" description="Helical" evidence="6">
    <location>
        <begin position="79"/>
        <end position="100"/>
    </location>
</feature>
<feature type="compositionally biased region" description="Low complexity" evidence="5">
    <location>
        <begin position="422"/>
        <end position="434"/>
    </location>
</feature>
<evidence type="ECO:0000313" key="9">
    <source>
        <dbReference type="Proteomes" id="UP000564378"/>
    </source>
</evidence>
<dbReference type="Proteomes" id="UP000564378">
    <property type="component" value="Unassembled WGS sequence"/>
</dbReference>
<keyword evidence="4 6" id="KW-0472">Membrane</keyword>
<evidence type="ECO:0000313" key="8">
    <source>
        <dbReference type="EMBL" id="MBC2778913.1"/>
    </source>
</evidence>
<feature type="transmembrane region" description="Helical" evidence="6">
    <location>
        <begin position="223"/>
        <end position="243"/>
    </location>
</feature>
<evidence type="ECO:0000259" key="7">
    <source>
        <dbReference type="PROSITE" id="PS50850"/>
    </source>
</evidence>
<dbReference type="GO" id="GO:0046943">
    <property type="term" value="F:carboxylic acid transmembrane transporter activity"/>
    <property type="evidence" value="ECO:0007669"/>
    <property type="project" value="TreeGrafter"/>
</dbReference>
<accession>A0A842I2F4</accession>
<keyword evidence="2 6" id="KW-0812">Transmembrane</keyword>
<dbReference type="SUPFAM" id="SSF103473">
    <property type="entry name" value="MFS general substrate transporter"/>
    <property type="match status" value="1"/>
</dbReference>
<protein>
    <submittedName>
        <fullName evidence="8">MFS transporter</fullName>
    </submittedName>
</protein>
<dbReference type="PANTHER" id="PTHR23508:SF10">
    <property type="entry name" value="CARBOXYLIC ACID TRANSPORTER PROTEIN HOMOLOG"/>
    <property type="match status" value="1"/>
</dbReference>
<dbReference type="InterPro" id="IPR005829">
    <property type="entry name" value="Sugar_transporter_CS"/>
</dbReference>
<feature type="transmembrane region" description="Helical" evidence="6">
    <location>
        <begin position="349"/>
        <end position="369"/>
    </location>
</feature>
<feature type="transmembrane region" description="Helical" evidence="6">
    <location>
        <begin position="112"/>
        <end position="132"/>
    </location>
</feature>
<evidence type="ECO:0000256" key="6">
    <source>
        <dbReference type="SAM" id="Phobius"/>
    </source>
</evidence>
<comment type="caution">
    <text evidence="8">The sequence shown here is derived from an EMBL/GenBank/DDBJ whole genome shotgun (WGS) entry which is preliminary data.</text>
</comment>
<dbReference type="PROSITE" id="PS50850">
    <property type="entry name" value="MFS"/>
    <property type="match status" value="1"/>
</dbReference>
<comment type="subcellular location">
    <subcellularLocation>
        <location evidence="1">Membrane</location>
        <topology evidence="1">Multi-pass membrane protein</topology>
    </subcellularLocation>
</comment>
<evidence type="ECO:0000256" key="2">
    <source>
        <dbReference type="ARBA" id="ARBA00022692"/>
    </source>
</evidence>
<name>A0A842I2F4_9SPHN</name>
<dbReference type="InterPro" id="IPR020846">
    <property type="entry name" value="MFS_dom"/>
</dbReference>
<dbReference type="EMBL" id="JACJVJ010000003">
    <property type="protein sequence ID" value="MBC2778913.1"/>
    <property type="molecule type" value="Genomic_DNA"/>
</dbReference>
<evidence type="ECO:0000256" key="4">
    <source>
        <dbReference type="ARBA" id="ARBA00023136"/>
    </source>
</evidence>
<keyword evidence="9" id="KW-1185">Reference proteome</keyword>
<dbReference type="InterPro" id="IPR036259">
    <property type="entry name" value="MFS_trans_sf"/>
</dbReference>